<accession>A0A9P7UN48</accession>
<comment type="pathway">
    <text evidence="2 7">Energy metabolism; oxidative phosphorylation.</text>
</comment>
<dbReference type="Gene3D" id="4.10.49.10">
    <property type="entry name" value="Cytochrome c oxidase subunit VIIc"/>
    <property type="match status" value="1"/>
</dbReference>
<protein>
    <recommendedName>
        <fullName evidence="7">Cytochrome c oxidase subunit 8, mitochondrial</fullName>
    </recommendedName>
    <alternativeName>
        <fullName evidence="7">Cytochrome c oxidase polypeptide VIII</fullName>
    </alternativeName>
</protein>
<dbReference type="GeneID" id="66082856"/>
<evidence type="ECO:0000256" key="5">
    <source>
        <dbReference type="ARBA" id="ARBA00023128"/>
    </source>
</evidence>
<evidence type="ECO:0000256" key="2">
    <source>
        <dbReference type="ARBA" id="ARBA00004673"/>
    </source>
</evidence>
<keyword evidence="9" id="KW-1185">Reference proteome</keyword>
<evidence type="ECO:0000256" key="6">
    <source>
        <dbReference type="ARBA" id="ARBA00023136"/>
    </source>
</evidence>
<evidence type="ECO:0000256" key="1">
    <source>
        <dbReference type="ARBA" id="ARBA00004434"/>
    </source>
</evidence>
<keyword evidence="7" id="KW-0809">Transit peptide</keyword>
<keyword evidence="6 7" id="KW-0472">Membrane</keyword>
<keyword evidence="7" id="KW-1133">Transmembrane helix</keyword>
<dbReference type="GO" id="GO:0005743">
    <property type="term" value="C:mitochondrial inner membrane"/>
    <property type="evidence" value="ECO:0007669"/>
    <property type="project" value="UniProtKB-SubCell"/>
</dbReference>
<feature type="transmembrane region" description="Helical" evidence="7">
    <location>
        <begin position="56"/>
        <end position="75"/>
    </location>
</feature>
<evidence type="ECO:0000256" key="7">
    <source>
        <dbReference type="RuleBase" id="RU368123"/>
    </source>
</evidence>
<comment type="subcellular location">
    <subcellularLocation>
        <location evidence="1 7">Mitochondrion inner membrane</location>
        <topology evidence="1 7">Single-pass membrane protein</topology>
    </subcellularLocation>
</comment>
<evidence type="ECO:0000313" key="9">
    <source>
        <dbReference type="Proteomes" id="UP001049176"/>
    </source>
</evidence>
<dbReference type="Pfam" id="PF02935">
    <property type="entry name" value="COX7C"/>
    <property type="match status" value="1"/>
</dbReference>
<dbReference type="SUPFAM" id="SSF81427">
    <property type="entry name" value="Mitochondrial cytochrome c oxidase subunit VIIc (aka VIIIa)"/>
    <property type="match status" value="1"/>
</dbReference>
<comment type="similarity">
    <text evidence="3 7">Belongs to the cytochrome c oxidase VIIc family.</text>
</comment>
<comment type="subunit">
    <text evidence="7">Component of the cytochrome c oxidase (complex IV, CIV), a multisubunit enzyme composed of a catalytic core of 3 subunits and several supernumerary subunits. The complex exists as a monomer or a dimer and forms supercomplexes (SCs) in the inner mitochondrial membrane with ubiquinol-cytochrome c oxidoreductase (cytochrome b-c1 complex, complex III, CIII).</text>
</comment>
<dbReference type="OrthoDB" id="9974841at2759"/>
<comment type="caution">
    <text evidence="8">The sequence shown here is derived from an EMBL/GenBank/DDBJ whole genome shotgun (WGS) entry which is preliminary data.</text>
</comment>
<comment type="function">
    <text evidence="7">Component of the cytochrome c oxidase, the last enzyme in the mitochondrial electron transport chain which drives oxidative phosphorylation. The respiratory chain contains 3 multisubunit complexes succinate dehydrogenase (complex II, CII), ubiquinol-cytochrome c oxidoreductase (cytochrome b-c1 complex, complex III, CIII) and cytochrome c oxidase (complex IV, CIV), that cooperate to transfer electrons derived from NADH and succinate to molecular oxygen, creating an electrochemical gradient over the inner membrane that drives transmembrane transport and the ATP synthase. Cytochrome c oxidase is the component of the respiratory chain that catalyzes the reduction of oxygen to water. Electrons originating from reduced cytochrome c in the intermembrane space (IMS) are transferred via the dinuclear copper A center (CU(A)) of subunit 2 and heme A of subunit 1 to the active site in subunit 1, a binuclear center (BNC) formed by heme A3 and copper B (CU(B)). The BNC reduces molecular oxygen to 2 water molecules using 4 electrons from cytochrome c in the IMS and 4 protons from the mitochondrial matrix.</text>
</comment>
<evidence type="ECO:0000256" key="4">
    <source>
        <dbReference type="ARBA" id="ARBA00022792"/>
    </source>
</evidence>
<dbReference type="GO" id="GO:0045277">
    <property type="term" value="C:respiratory chain complex IV"/>
    <property type="evidence" value="ECO:0007669"/>
    <property type="project" value="UniProtKB-UniRule"/>
</dbReference>
<keyword evidence="5 7" id="KW-0496">Mitochondrion</keyword>
<dbReference type="RefSeq" id="XP_043004314.1">
    <property type="nucleotide sequence ID" value="XM_043158959.1"/>
</dbReference>
<evidence type="ECO:0000256" key="3">
    <source>
        <dbReference type="ARBA" id="ARBA00010514"/>
    </source>
</evidence>
<keyword evidence="7" id="KW-0812">Transmembrane</keyword>
<dbReference type="InterPro" id="IPR004202">
    <property type="entry name" value="COX7C/Cox8"/>
</dbReference>
<dbReference type="AlphaFoldDB" id="A0A9P7UN48"/>
<dbReference type="Proteomes" id="UP001049176">
    <property type="component" value="Chromosome 9"/>
</dbReference>
<name>A0A9P7UN48_9AGAR</name>
<reference evidence="8" key="1">
    <citation type="journal article" date="2021" name="Genome Biol. Evol.">
        <title>The assembled and annotated genome of the fairy-ring fungus Marasmius oreades.</title>
        <authorList>
            <person name="Hiltunen M."/>
            <person name="Ament-Velasquez S.L."/>
            <person name="Johannesson H."/>
        </authorList>
    </citation>
    <scope>NUCLEOTIDE SEQUENCE</scope>
    <source>
        <strain evidence="8">03SP1</strain>
    </source>
</reference>
<dbReference type="InterPro" id="IPR036636">
    <property type="entry name" value="COX7C/Cox8_sf"/>
</dbReference>
<dbReference type="EMBL" id="CM032189">
    <property type="protein sequence ID" value="KAG7087843.1"/>
    <property type="molecule type" value="Genomic_DNA"/>
</dbReference>
<keyword evidence="4 7" id="KW-0999">Mitochondrion inner membrane</keyword>
<proteinExistence type="inferred from homology"/>
<gene>
    <name evidence="8" type="ORF">E1B28_013781</name>
</gene>
<sequence>MSASLSRLALRPTSNSLALLRGSRRSLGHMCQRSVHTAPSHLPFDPTNKRAFTMKFITYLGTGFALPFVATYWLWNRPGGLKNPDGRWPEWLP</sequence>
<dbReference type="KEGG" id="more:E1B28_013781"/>
<organism evidence="8 9">
    <name type="scientific">Marasmius oreades</name>
    <name type="common">fairy-ring Marasmius</name>
    <dbReference type="NCBI Taxonomy" id="181124"/>
    <lineage>
        <taxon>Eukaryota</taxon>
        <taxon>Fungi</taxon>
        <taxon>Dikarya</taxon>
        <taxon>Basidiomycota</taxon>
        <taxon>Agaricomycotina</taxon>
        <taxon>Agaricomycetes</taxon>
        <taxon>Agaricomycetidae</taxon>
        <taxon>Agaricales</taxon>
        <taxon>Marasmiineae</taxon>
        <taxon>Marasmiaceae</taxon>
        <taxon>Marasmius</taxon>
    </lineage>
</organism>
<evidence type="ECO:0000313" key="8">
    <source>
        <dbReference type="EMBL" id="KAG7087843.1"/>
    </source>
</evidence>
<dbReference type="GO" id="GO:0006123">
    <property type="term" value="P:mitochondrial electron transport, cytochrome c to oxygen"/>
    <property type="evidence" value="ECO:0007669"/>
    <property type="project" value="UniProtKB-UniRule"/>
</dbReference>